<sequence>MATYKLAAIFRNSTNNDEFLIVKQNPPPKYEDQEYDSYVDSDLWDLPSAKLASLSPEAADSPTQIVLKGEDACPHKLNLRKFNLHSAFQEVLGQVGIRSVSDVEWTFLKFVEEPNFGPGFAIETVYVTGDLVPNFGTLKDDCRWSCRETCLSLLVQVKPGGDRVGALVVNGPLKDSIRSDFLKLSPSLHCQEYPPGVNIIPMGSRTAKPFRTTNLIVFAPGNNSVKNESGHFVAQGDAMIVDPGCRSEFNEELAEIVAALPRKLVVFVTHHHRDHVDGLYTVQKRNPEACLLVHENTMGRIKKDDWSSAYTTVSGTEEICIGGERLRIISAPGHTDGHLALLHVSTNSLIVGDHCVGQGSAVLDITSGGNMSDYFQTTYRFMELSPNALISMHGRINLWPKHMLCGYLKNRRNREDTILKAIEAGFNTLYDIVAYTYADVDRSVWVHAASNVRLHVEHLDHQNKLPKDFSLENFNNSYSQFTIQEFSVPKFQSTCTVHFFSKWVWAYFTSHVNFRAAMLFGAVTASGVAMLYYVKKQSQF</sequence>
<comment type="caution">
    <text evidence="3">The sequence shown here is derived from an EMBL/GenBank/DDBJ whole genome shotgun (WGS) entry which is preliminary data.</text>
</comment>
<feature type="transmembrane region" description="Helical" evidence="1">
    <location>
        <begin position="516"/>
        <end position="534"/>
    </location>
</feature>
<dbReference type="Pfam" id="PF17778">
    <property type="entry name" value="WHD_BLACT"/>
    <property type="match status" value="1"/>
</dbReference>
<dbReference type="InterPro" id="IPR036388">
    <property type="entry name" value="WH-like_DNA-bd_sf"/>
</dbReference>
<dbReference type="EMBL" id="JBCNJP010000027">
    <property type="protein sequence ID" value="KAK9052250.1"/>
    <property type="molecule type" value="Genomic_DNA"/>
</dbReference>
<dbReference type="InterPro" id="IPR041516">
    <property type="entry name" value="LACTB2_WH"/>
</dbReference>
<evidence type="ECO:0000313" key="3">
    <source>
        <dbReference type="EMBL" id="KAK9052250.1"/>
    </source>
</evidence>
<dbReference type="Pfam" id="PF00753">
    <property type="entry name" value="Lactamase_B"/>
    <property type="match status" value="1"/>
</dbReference>
<dbReference type="FunFam" id="1.10.10.10:FF:000534">
    <property type="entry name" value="Metallo-hydrolase/oxidoreductase superfamily protein"/>
    <property type="match status" value="1"/>
</dbReference>
<dbReference type="Gene3D" id="3.60.15.10">
    <property type="entry name" value="Ribonuclease Z/Hydroxyacylglutathione hydrolase-like"/>
    <property type="match status" value="1"/>
</dbReference>
<keyword evidence="1" id="KW-0812">Transmembrane</keyword>
<dbReference type="InterPro" id="IPR036866">
    <property type="entry name" value="RibonucZ/Hydroxyglut_hydro"/>
</dbReference>
<feature type="domain" description="Metallo-beta-lactamase" evidence="2">
    <location>
        <begin position="227"/>
        <end position="393"/>
    </location>
</feature>
<dbReference type="SMART" id="SM00849">
    <property type="entry name" value="Lactamase_B"/>
    <property type="match status" value="1"/>
</dbReference>
<dbReference type="PANTHER" id="PTHR23131:SF0">
    <property type="entry name" value="ENDORIBONUCLEASE LACTB2"/>
    <property type="match status" value="1"/>
</dbReference>
<keyword evidence="1" id="KW-0472">Membrane</keyword>
<dbReference type="CDD" id="cd06262">
    <property type="entry name" value="metallo-hydrolase-like_MBL-fold"/>
    <property type="match status" value="1"/>
</dbReference>
<dbReference type="InterPro" id="IPR050662">
    <property type="entry name" value="Sec-metab_biosynth-thioest"/>
</dbReference>
<dbReference type="SUPFAM" id="SSF56281">
    <property type="entry name" value="Metallo-hydrolase/oxidoreductase"/>
    <property type="match status" value="1"/>
</dbReference>
<keyword evidence="4" id="KW-1185">Reference proteome</keyword>
<dbReference type="PANTHER" id="PTHR23131">
    <property type="entry name" value="ENDORIBONUCLEASE LACTB2"/>
    <property type="match status" value="1"/>
</dbReference>
<evidence type="ECO:0000256" key="1">
    <source>
        <dbReference type="SAM" id="Phobius"/>
    </source>
</evidence>
<dbReference type="InterPro" id="IPR001279">
    <property type="entry name" value="Metallo-B-lactamas"/>
</dbReference>
<evidence type="ECO:0000259" key="2">
    <source>
        <dbReference type="SMART" id="SM00849"/>
    </source>
</evidence>
<keyword evidence="1" id="KW-1133">Transmembrane helix</keyword>
<evidence type="ECO:0000313" key="4">
    <source>
        <dbReference type="Proteomes" id="UP001408789"/>
    </source>
</evidence>
<dbReference type="FunFam" id="3.60.15.10:FF:000032">
    <property type="entry name" value="Metallo-hydrolase/oxidoreductase superfamily protein"/>
    <property type="match status" value="1"/>
</dbReference>
<reference evidence="3 4" key="1">
    <citation type="submission" date="2024-04" db="EMBL/GenBank/DDBJ databases">
        <title>The reference genome of an endangered Asteraceae, Deinandra increscens subsp. villosa, native to the Central Coast of California.</title>
        <authorList>
            <person name="Guilliams M."/>
            <person name="Hasenstab-Lehman K."/>
            <person name="Meyer R."/>
            <person name="Mcevoy S."/>
        </authorList>
    </citation>
    <scope>NUCLEOTIDE SEQUENCE [LARGE SCALE GENOMIC DNA]</scope>
    <source>
        <tissue evidence="3">Leaf</tissue>
    </source>
</reference>
<accession>A0AAP0CDV0</accession>
<name>A0AAP0CDV0_9ASTR</name>
<dbReference type="Gene3D" id="1.10.10.10">
    <property type="entry name" value="Winged helix-like DNA-binding domain superfamily/Winged helix DNA-binding domain"/>
    <property type="match status" value="1"/>
</dbReference>
<proteinExistence type="predicted"/>
<dbReference type="GO" id="GO:0009536">
    <property type="term" value="C:plastid"/>
    <property type="evidence" value="ECO:0007669"/>
    <property type="project" value="TreeGrafter"/>
</dbReference>
<organism evidence="3 4">
    <name type="scientific">Deinandra increscens subsp. villosa</name>
    <dbReference type="NCBI Taxonomy" id="3103831"/>
    <lineage>
        <taxon>Eukaryota</taxon>
        <taxon>Viridiplantae</taxon>
        <taxon>Streptophyta</taxon>
        <taxon>Embryophyta</taxon>
        <taxon>Tracheophyta</taxon>
        <taxon>Spermatophyta</taxon>
        <taxon>Magnoliopsida</taxon>
        <taxon>eudicotyledons</taxon>
        <taxon>Gunneridae</taxon>
        <taxon>Pentapetalae</taxon>
        <taxon>asterids</taxon>
        <taxon>campanulids</taxon>
        <taxon>Asterales</taxon>
        <taxon>Asteraceae</taxon>
        <taxon>Asteroideae</taxon>
        <taxon>Heliantheae alliance</taxon>
        <taxon>Madieae</taxon>
        <taxon>Madiinae</taxon>
        <taxon>Deinandra</taxon>
    </lineage>
</organism>
<protein>
    <recommendedName>
        <fullName evidence="2">Metallo-beta-lactamase domain-containing protein</fullName>
    </recommendedName>
</protein>
<gene>
    <name evidence="3" type="ORF">SSX86_028878</name>
</gene>
<dbReference type="AlphaFoldDB" id="A0AAP0CDV0"/>
<dbReference type="Proteomes" id="UP001408789">
    <property type="component" value="Unassembled WGS sequence"/>
</dbReference>